<sequence>MTLAGVGTLARLAHAKEERRAILIVRGNISKFTDEKAKIYRFSEEEFMSLPQNSITTSTTWTTRSRFDGPLLSSVLEHVGASGSRLDVQALDDYSASIPMSDLDAFGPILAHSRDGKRMTARDHGPLFVMYPRDKYPSKLNTPPAQAKFIWQVRRITVVH</sequence>
<dbReference type="InterPro" id="IPR036374">
    <property type="entry name" value="OxRdtase_Mopterin-bd_sf"/>
</dbReference>
<proteinExistence type="predicted"/>
<comment type="caution">
    <text evidence="1">The sequence shown here is derived from an EMBL/GenBank/DDBJ whole genome shotgun (WGS) entry which is preliminary data.</text>
</comment>
<dbReference type="SUPFAM" id="SSF56524">
    <property type="entry name" value="Oxidoreductase molybdopterin-binding domain"/>
    <property type="match status" value="1"/>
</dbReference>
<keyword evidence="2" id="KW-1185">Reference proteome</keyword>
<name>A0ABU1NH74_9BURK</name>
<protein>
    <recommendedName>
        <fullName evidence="3">Oxidoreductase molybdopterin-binding domain-containing protein</fullName>
    </recommendedName>
</protein>
<evidence type="ECO:0008006" key="3">
    <source>
        <dbReference type="Google" id="ProtNLM"/>
    </source>
</evidence>
<evidence type="ECO:0000313" key="2">
    <source>
        <dbReference type="Proteomes" id="UP001184230"/>
    </source>
</evidence>
<dbReference type="Proteomes" id="UP001184230">
    <property type="component" value="Unassembled WGS sequence"/>
</dbReference>
<dbReference type="Gene3D" id="3.90.420.10">
    <property type="entry name" value="Oxidoreductase, molybdopterin-binding domain"/>
    <property type="match status" value="1"/>
</dbReference>
<reference evidence="1 2" key="1">
    <citation type="submission" date="2023-07" db="EMBL/GenBank/DDBJ databases">
        <title>Sorghum-associated microbial communities from plants grown in Nebraska, USA.</title>
        <authorList>
            <person name="Schachtman D."/>
        </authorList>
    </citation>
    <scope>NUCLEOTIDE SEQUENCE [LARGE SCALE GENOMIC DNA]</scope>
    <source>
        <strain evidence="1 2">DS1781</strain>
    </source>
</reference>
<gene>
    <name evidence="1" type="ORF">J2739_003590</name>
</gene>
<dbReference type="EMBL" id="JAVDRF010000007">
    <property type="protein sequence ID" value="MDR6537809.1"/>
    <property type="molecule type" value="Genomic_DNA"/>
</dbReference>
<evidence type="ECO:0000313" key="1">
    <source>
        <dbReference type="EMBL" id="MDR6537809.1"/>
    </source>
</evidence>
<organism evidence="1 2">
    <name type="scientific">Variovorax soli</name>
    <dbReference type="NCBI Taxonomy" id="376815"/>
    <lineage>
        <taxon>Bacteria</taxon>
        <taxon>Pseudomonadati</taxon>
        <taxon>Pseudomonadota</taxon>
        <taxon>Betaproteobacteria</taxon>
        <taxon>Burkholderiales</taxon>
        <taxon>Comamonadaceae</taxon>
        <taxon>Variovorax</taxon>
    </lineage>
</organism>
<dbReference type="RefSeq" id="WP_309904020.1">
    <property type="nucleotide sequence ID" value="NZ_JAVDRF010000007.1"/>
</dbReference>
<accession>A0ABU1NH74</accession>